<proteinExistence type="predicted"/>
<comment type="caution">
    <text evidence="2">The sequence shown here is derived from an EMBL/GenBank/DDBJ whole genome shotgun (WGS) entry which is preliminary data.</text>
</comment>
<sequence length="99" mass="10674">MTWAAVCAGAFLVAMLLATIESTRDEGTARDTVFRALGDELWLWLLVFGPLAMVGIAVGRWLARRLTRARGAVDVAGPPIGLVLMTVLVILAIRVLSRL</sequence>
<organism evidence="2 3">
    <name type="scientific">Nocardioides massiliensis</name>
    <dbReference type="NCBI Taxonomy" id="1325935"/>
    <lineage>
        <taxon>Bacteria</taxon>
        <taxon>Bacillati</taxon>
        <taxon>Actinomycetota</taxon>
        <taxon>Actinomycetes</taxon>
        <taxon>Propionibacteriales</taxon>
        <taxon>Nocardioidaceae</taxon>
        <taxon>Nocardioides</taxon>
    </lineage>
</organism>
<gene>
    <name evidence="2" type="ORF">J2S59_003717</name>
</gene>
<evidence type="ECO:0000313" key="2">
    <source>
        <dbReference type="EMBL" id="MDP9823908.1"/>
    </source>
</evidence>
<name>A0ABT9NU29_9ACTN</name>
<dbReference type="RefSeq" id="WP_306825381.1">
    <property type="nucleotide sequence ID" value="NZ_JAUSQM010000001.1"/>
</dbReference>
<feature type="transmembrane region" description="Helical" evidence="1">
    <location>
        <begin position="75"/>
        <end position="96"/>
    </location>
</feature>
<dbReference type="EMBL" id="JAUSQM010000001">
    <property type="protein sequence ID" value="MDP9823908.1"/>
    <property type="molecule type" value="Genomic_DNA"/>
</dbReference>
<keyword evidence="1" id="KW-0472">Membrane</keyword>
<accession>A0ABT9NU29</accession>
<evidence type="ECO:0000313" key="3">
    <source>
        <dbReference type="Proteomes" id="UP001240447"/>
    </source>
</evidence>
<keyword evidence="3" id="KW-1185">Reference proteome</keyword>
<keyword evidence="1" id="KW-1133">Transmembrane helix</keyword>
<reference evidence="2 3" key="1">
    <citation type="submission" date="2023-07" db="EMBL/GenBank/DDBJ databases">
        <title>Sequencing the genomes of 1000 actinobacteria strains.</title>
        <authorList>
            <person name="Klenk H.-P."/>
        </authorList>
    </citation>
    <scope>NUCLEOTIDE SEQUENCE [LARGE SCALE GENOMIC DNA]</scope>
    <source>
        <strain evidence="2 3">GD13</strain>
    </source>
</reference>
<evidence type="ECO:0000256" key="1">
    <source>
        <dbReference type="SAM" id="Phobius"/>
    </source>
</evidence>
<feature type="transmembrane region" description="Helical" evidence="1">
    <location>
        <begin position="42"/>
        <end position="63"/>
    </location>
</feature>
<protein>
    <submittedName>
        <fullName evidence="2">Uncharacterized membrane protein YsdA (DUF1294 family)</fullName>
    </submittedName>
</protein>
<keyword evidence="1" id="KW-0812">Transmembrane</keyword>
<dbReference type="Proteomes" id="UP001240447">
    <property type="component" value="Unassembled WGS sequence"/>
</dbReference>